<dbReference type="SUPFAM" id="SSF101473">
    <property type="entry name" value="DhaL-like"/>
    <property type="match status" value="1"/>
</dbReference>
<dbReference type="GO" id="GO:0005829">
    <property type="term" value="C:cytosol"/>
    <property type="evidence" value="ECO:0007669"/>
    <property type="project" value="TreeGrafter"/>
</dbReference>
<name>A0A0F4LTT8_9LACO</name>
<dbReference type="NCBIfam" id="TIGR02365">
    <property type="entry name" value="dha_L_ycgS"/>
    <property type="match status" value="1"/>
</dbReference>
<sequence length="192" mass="20624">MELTQTQAQAWLASFATTILDHKAELNELDTAIGDGDHGTNMTRGVTQIQTVLQTSLPDLSTLLKQVAFAFISKVGGASGPLYGTAFLDMSNAAKQQSAELADLIQTGAAGIQRRGQAQVGDKTMLDVWQPVAQALAANQLTSQKIDTYLQATRDLVAKKGRASYLEERSRGHLDPGAQSSDYLFQTLLTVI</sequence>
<dbReference type="InterPro" id="IPR036117">
    <property type="entry name" value="DhaL_dom_sf"/>
</dbReference>
<dbReference type="InterPro" id="IPR004007">
    <property type="entry name" value="DhaL_dom"/>
</dbReference>
<evidence type="ECO:0000256" key="1">
    <source>
        <dbReference type="ARBA" id="ARBA00001113"/>
    </source>
</evidence>
<reference evidence="10 11" key="1">
    <citation type="submission" date="2015-01" db="EMBL/GenBank/DDBJ databases">
        <title>Comparative genomics of the lactic acid bacteria isolated from the honey bee gut.</title>
        <authorList>
            <person name="Ellegaard K.M."/>
            <person name="Tamarit D."/>
            <person name="Javelind E."/>
            <person name="Olofsson T."/>
            <person name="Andersson S.G."/>
            <person name="Vasquez A."/>
        </authorList>
    </citation>
    <scope>NUCLEOTIDE SEQUENCE [LARGE SCALE GENOMIC DNA]</scope>
    <source>
        <strain evidence="10 11">Bin4</strain>
    </source>
</reference>
<dbReference type="InterPro" id="IPR050861">
    <property type="entry name" value="Dihydroxyacetone_Kinase"/>
</dbReference>
<comment type="pathway">
    <text evidence="2">Polyol metabolism; glycerol degradation.</text>
</comment>
<dbReference type="GO" id="GO:0019563">
    <property type="term" value="P:glycerol catabolic process"/>
    <property type="evidence" value="ECO:0007669"/>
    <property type="project" value="TreeGrafter"/>
</dbReference>
<feature type="domain" description="DhaL" evidence="9">
    <location>
        <begin position="6"/>
        <end position="190"/>
    </location>
</feature>
<evidence type="ECO:0000256" key="7">
    <source>
        <dbReference type="ARBA" id="ARBA00046577"/>
    </source>
</evidence>
<dbReference type="EMBL" id="JXJQ01000008">
    <property type="protein sequence ID" value="KJY61714.1"/>
    <property type="molecule type" value="Genomic_DNA"/>
</dbReference>
<organism evidence="10 11">
    <name type="scientific">Bombilactobacillus mellifer</name>
    <dbReference type="NCBI Taxonomy" id="1218492"/>
    <lineage>
        <taxon>Bacteria</taxon>
        <taxon>Bacillati</taxon>
        <taxon>Bacillota</taxon>
        <taxon>Bacilli</taxon>
        <taxon>Lactobacillales</taxon>
        <taxon>Lactobacillaceae</taxon>
        <taxon>Bombilactobacillus</taxon>
    </lineage>
</organism>
<dbReference type="Pfam" id="PF02734">
    <property type="entry name" value="Dak2"/>
    <property type="match status" value="1"/>
</dbReference>
<dbReference type="STRING" id="1218492.JG30_07630"/>
<evidence type="ECO:0000256" key="8">
    <source>
        <dbReference type="ARBA" id="ARBA00055771"/>
    </source>
</evidence>
<dbReference type="SMART" id="SM01120">
    <property type="entry name" value="Dak2"/>
    <property type="match status" value="1"/>
</dbReference>
<evidence type="ECO:0000313" key="11">
    <source>
        <dbReference type="Proteomes" id="UP000033558"/>
    </source>
</evidence>
<dbReference type="PANTHER" id="PTHR28629:SF4">
    <property type="entry name" value="TRIOKINASE_FMN CYCLASE"/>
    <property type="match status" value="1"/>
</dbReference>
<accession>A0A0F4LTT8</accession>
<dbReference type="PATRIC" id="fig|1218492.5.peg.901"/>
<dbReference type="Proteomes" id="UP000033558">
    <property type="component" value="Unassembled WGS sequence"/>
</dbReference>
<gene>
    <name evidence="10" type="ORF">JG30_07630</name>
</gene>
<dbReference type="EC" id="2.7.1.121" evidence="3"/>
<comment type="subunit">
    <text evidence="7">Homodimer. The dihydroxyacetone kinase complex is composed of a homodimer of DhaM, a homodimer of DhaK and the subunit DhaL.</text>
</comment>
<keyword evidence="4" id="KW-0808">Transferase</keyword>
<dbReference type="PROSITE" id="PS51480">
    <property type="entry name" value="DHAL"/>
    <property type="match status" value="1"/>
</dbReference>
<evidence type="ECO:0000256" key="5">
    <source>
        <dbReference type="ARBA" id="ARBA00022777"/>
    </source>
</evidence>
<evidence type="ECO:0000256" key="4">
    <source>
        <dbReference type="ARBA" id="ARBA00022679"/>
    </source>
</evidence>
<evidence type="ECO:0000259" key="9">
    <source>
        <dbReference type="PROSITE" id="PS51480"/>
    </source>
</evidence>
<dbReference type="HOGENOM" id="CLU_066424_1_0_9"/>
<dbReference type="Gene3D" id="1.25.40.340">
    <property type="match status" value="1"/>
</dbReference>
<keyword evidence="6" id="KW-0319">Glycerol metabolism</keyword>
<comment type="caution">
    <text evidence="10">The sequence shown here is derived from an EMBL/GenBank/DDBJ whole genome shotgun (WGS) entry which is preliminary data.</text>
</comment>
<dbReference type="AlphaFoldDB" id="A0A0F4LTT8"/>
<evidence type="ECO:0000256" key="2">
    <source>
        <dbReference type="ARBA" id="ARBA00004745"/>
    </source>
</evidence>
<dbReference type="GO" id="GO:0047324">
    <property type="term" value="F:phosphoenolpyruvate-glycerone phosphotransferase activity"/>
    <property type="evidence" value="ECO:0007669"/>
    <property type="project" value="UniProtKB-EC"/>
</dbReference>
<dbReference type="RefSeq" id="WP_046316337.1">
    <property type="nucleotide sequence ID" value="NZ_JAMBJK010000018.1"/>
</dbReference>
<dbReference type="OrthoDB" id="9800291at2"/>
<evidence type="ECO:0000313" key="10">
    <source>
        <dbReference type="EMBL" id="KJY61714.1"/>
    </source>
</evidence>
<dbReference type="InterPro" id="IPR012737">
    <property type="entry name" value="DhaK_L_YcgS"/>
</dbReference>
<proteinExistence type="predicted"/>
<evidence type="ECO:0000256" key="6">
    <source>
        <dbReference type="ARBA" id="ARBA00022798"/>
    </source>
</evidence>
<evidence type="ECO:0000256" key="3">
    <source>
        <dbReference type="ARBA" id="ARBA00012095"/>
    </source>
</evidence>
<keyword evidence="5 10" id="KW-0418">Kinase</keyword>
<keyword evidence="11" id="KW-1185">Reference proteome</keyword>
<comment type="function">
    <text evidence="8">ADP-binding subunit of the dihydroxyacetone kinase, which is responsible for the phosphoenolpyruvate (PEP)-dependent phosphorylation of dihydroxyacetone. DhaL-ADP is converted to DhaL-ATP via a phosphoryl group transfer from DhaM and transmits it to dihydroxyacetone binds to DhaK.</text>
</comment>
<protein>
    <recommendedName>
        <fullName evidence="3">phosphoenolpyruvate--glycerone phosphotransferase</fullName>
        <ecNumber evidence="3">2.7.1.121</ecNumber>
    </recommendedName>
</protein>
<dbReference type="PANTHER" id="PTHR28629">
    <property type="entry name" value="TRIOKINASE/FMN CYCLASE"/>
    <property type="match status" value="1"/>
</dbReference>
<dbReference type="GO" id="GO:0004371">
    <property type="term" value="F:glycerone kinase activity"/>
    <property type="evidence" value="ECO:0007669"/>
    <property type="project" value="InterPro"/>
</dbReference>
<comment type="catalytic activity">
    <reaction evidence="1">
        <text>dihydroxyacetone + phosphoenolpyruvate = dihydroxyacetone phosphate + pyruvate</text>
        <dbReference type="Rhea" id="RHEA:18381"/>
        <dbReference type="ChEBI" id="CHEBI:15361"/>
        <dbReference type="ChEBI" id="CHEBI:16016"/>
        <dbReference type="ChEBI" id="CHEBI:57642"/>
        <dbReference type="ChEBI" id="CHEBI:58702"/>
        <dbReference type="EC" id="2.7.1.121"/>
    </reaction>
</comment>
<dbReference type="FunFam" id="1.25.40.340:FF:000002">
    <property type="entry name" value="Dihydroxyacetone kinase, L subunit"/>
    <property type="match status" value="1"/>
</dbReference>